<evidence type="ECO:0000313" key="3">
    <source>
        <dbReference type="EMBL" id="ABK25400.1"/>
    </source>
</evidence>
<feature type="region of interest" description="Disordered" evidence="1">
    <location>
        <begin position="1"/>
        <end position="26"/>
    </location>
</feature>
<sequence>MEGSHHYVSHFAQTQQEEGQPASSIEELDPPLQEAARLSSSHSTRLQVAPRWTLTEMLVLVREKWAVENELQLSPSKSQFTGVSDKWSIISNRCAASHVQRTAGQCRKKWELLISDYKKIKEWERQCGVESYWSLSHSAKREHKLPFYLERELFDVMDANLDKTPTACPDATFDSMDVAADSLFTANDDSQDDMVKMQDPTASGSGNEPLDSTIRHKRRRCSSEDERDHGIISVLRENCQNIQAVIRETTQAQMCSSQLDRDMYWKGIEVNKQVQLQTSELDRELRRKQGQDLIDVLGGLVNAVNRLVDTIQNKSSRQLNGP</sequence>
<dbReference type="EMBL" id="EF086114">
    <property type="protein sequence ID" value="ABK25400.1"/>
    <property type="molecule type" value="mRNA"/>
</dbReference>
<dbReference type="OMA" id="REKWAVE"/>
<dbReference type="InterPro" id="IPR044822">
    <property type="entry name" value="Myb_DNA-bind_4"/>
</dbReference>
<organism evidence="3">
    <name type="scientific">Picea sitchensis</name>
    <name type="common">Sitka spruce</name>
    <name type="synonym">Pinus sitchensis</name>
    <dbReference type="NCBI Taxonomy" id="3332"/>
    <lineage>
        <taxon>Eukaryota</taxon>
        <taxon>Viridiplantae</taxon>
        <taxon>Streptophyta</taxon>
        <taxon>Embryophyta</taxon>
        <taxon>Tracheophyta</taxon>
        <taxon>Spermatophyta</taxon>
        <taxon>Pinopsida</taxon>
        <taxon>Pinidae</taxon>
        <taxon>Conifers I</taxon>
        <taxon>Pinales</taxon>
        <taxon>Pinaceae</taxon>
        <taxon>Picea</taxon>
    </lineage>
</organism>
<protein>
    <recommendedName>
        <fullName evidence="2">Myb-like domain-containing protein</fullName>
    </recommendedName>
</protein>
<dbReference type="AlphaFoldDB" id="A9NXN9"/>
<dbReference type="InterPro" id="IPR001005">
    <property type="entry name" value="SANT/Myb"/>
</dbReference>
<evidence type="ECO:0000256" key="1">
    <source>
        <dbReference type="SAM" id="MobiDB-lite"/>
    </source>
</evidence>
<evidence type="ECO:0000259" key="2">
    <source>
        <dbReference type="PROSITE" id="PS50090"/>
    </source>
</evidence>
<feature type="region of interest" description="Disordered" evidence="1">
    <location>
        <begin position="191"/>
        <end position="227"/>
    </location>
</feature>
<dbReference type="PANTHER" id="PTHR33492:SF4">
    <property type="entry name" value="OS02G0174300 PROTEIN"/>
    <property type="match status" value="1"/>
</dbReference>
<dbReference type="PROSITE" id="PS50090">
    <property type="entry name" value="MYB_LIKE"/>
    <property type="match status" value="1"/>
</dbReference>
<feature type="compositionally biased region" description="Polar residues" evidence="1">
    <location>
        <begin position="11"/>
        <end position="23"/>
    </location>
</feature>
<dbReference type="PANTHER" id="PTHR33492">
    <property type="entry name" value="OSJNBA0043A12.37 PROTEIN-RELATED"/>
    <property type="match status" value="1"/>
</dbReference>
<accession>A9NXN9</accession>
<dbReference type="Gene3D" id="1.10.10.60">
    <property type="entry name" value="Homeodomain-like"/>
    <property type="match status" value="1"/>
</dbReference>
<feature type="domain" description="Myb-like" evidence="2">
    <location>
        <begin position="62"/>
        <end position="114"/>
    </location>
</feature>
<proteinExistence type="evidence at transcript level"/>
<reference evidence="3" key="1">
    <citation type="journal article" date="2008" name="BMC Genomics">
        <title>A conifer genomics resource of 200,000 spruce (Picea spp.) ESTs and 6,464 high-quality, sequence-finished full-length cDNAs for Sitka spruce (Picea sitchensis).</title>
        <authorList>
            <person name="Ralph S.G."/>
            <person name="Chun H.J."/>
            <person name="Kolosova N."/>
            <person name="Cooper D."/>
            <person name="Oddy C."/>
            <person name="Ritland C.E."/>
            <person name="Kirkpatrick R."/>
            <person name="Moore R."/>
            <person name="Barber S."/>
            <person name="Holt R.A."/>
            <person name="Jones S.J."/>
            <person name="Marra M.A."/>
            <person name="Douglas C.J."/>
            <person name="Ritland K."/>
            <person name="Bohlmann J."/>
        </authorList>
    </citation>
    <scope>NUCLEOTIDE SEQUENCE</scope>
    <source>
        <tissue evidence="3">Bark</tissue>
    </source>
</reference>
<name>A9NXN9_PICSI</name>
<dbReference type="Pfam" id="PF13837">
    <property type="entry name" value="Myb_DNA-bind_4"/>
    <property type="match status" value="1"/>
</dbReference>